<evidence type="ECO:0000256" key="1">
    <source>
        <dbReference type="ARBA" id="ARBA00022448"/>
    </source>
</evidence>
<dbReference type="EMBL" id="QGUI02000033">
    <property type="protein sequence ID" value="MFO7191510.1"/>
    <property type="molecule type" value="Genomic_DNA"/>
</dbReference>
<dbReference type="InterPro" id="IPR003593">
    <property type="entry name" value="AAA+_ATPase"/>
</dbReference>
<evidence type="ECO:0000259" key="4">
    <source>
        <dbReference type="PROSITE" id="PS50893"/>
    </source>
</evidence>
<dbReference type="EMBL" id="QGUI01000683">
    <property type="protein sequence ID" value="PZM92792.1"/>
    <property type="molecule type" value="Genomic_DNA"/>
</dbReference>
<dbReference type="SUPFAM" id="SSF52540">
    <property type="entry name" value="P-loop containing nucleoside triphosphate hydrolases"/>
    <property type="match status" value="1"/>
</dbReference>
<evidence type="ECO:0000313" key="5">
    <source>
        <dbReference type="EMBL" id="MFO7191510.1"/>
    </source>
</evidence>
<dbReference type="GO" id="GO:0005886">
    <property type="term" value="C:plasma membrane"/>
    <property type="evidence" value="ECO:0007669"/>
    <property type="project" value="TreeGrafter"/>
</dbReference>
<dbReference type="GO" id="GO:0016887">
    <property type="term" value="F:ATP hydrolysis activity"/>
    <property type="evidence" value="ECO:0007669"/>
    <property type="project" value="InterPro"/>
</dbReference>
<dbReference type="GO" id="GO:0005524">
    <property type="term" value="F:ATP binding"/>
    <property type="evidence" value="ECO:0007669"/>
    <property type="project" value="UniProtKB-KW"/>
</dbReference>
<gene>
    <name evidence="5" type="ORF">DIU77_004635</name>
    <name evidence="6" type="ORF">DIU77_15685</name>
</gene>
<comment type="caution">
    <text evidence="6">The sequence shown here is derived from an EMBL/GenBank/DDBJ whole genome shotgun (WGS) entry which is preliminary data.</text>
</comment>
<dbReference type="Gene3D" id="3.40.50.300">
    <property type="entry name" value="P-loop containing nucleotide triphosphate hydrolases"/>
    <property type="match status" value="1"/>
</dbReference>
<reference evidence="5 7" key="3">
    <citation type="journal article" date="2021" name="BMC Genomics">
        <title>Genome-resolved metagenome and metatranscriptome analyses of thermophilic composting reveal key bacterial players and their metabolic interactions.</title>
        <authorList>
            <person name="Braga L.P.P."/>
            <person name="Pereira R.V."/>
            <person name="Martins L.F."/>
            <person name="Moura L.M.S."/>
            <person name="Sanchez F.B."/>
            <person name="Patane J.S.L."/>
            <person name="da Silva A.M."/>
            <person name="Setubal J.C."/>
        </authorList>
    </citation>
    <scope>NUCLEOTIDE SEQUENCE [LARGE SCALE GENOMIC DNA]</scope>
    <source>
        <strain evidence="5">ZC4RG45</strain>
    </source>
</reference>
<protein>
    <submittedName>
        <fullName evidence="6">ABC transporter ATP-binding protein</fullName>
    </submittedName>
    <submittedName>
        <fullName evidence="5">ATP-binding cassette domain-containing protein</fullName>
    </submittedName>
</protein>
<accession>A0A2W4J145</accession>
<keyword evidence="3 6" id="KW-0067">ATP-binding</keyword>
<keyword evidence="2" id="KW-0547">Nucleotide-binding</keyword>
<evidence type="ECO:0000313" key="7">
    <source>
        <dbReference type="Proteomes" id="UP000249324"/>
    </source>
</evidence>
<reference evidence="6" key="2">
    <citation type="submission" date="2018-05" db="EMBL/GenBank/DDBJ databases">
        <authorList>
            <person name="Lanie J.A."/>
            <person name="Ng W.-L."/>
            <person name="Kazmierczak K.M."/>
            <person name="Andrzejewski T.M."/>
            <person name="Davidsen T.M."/>
            <person name="Wayne K.J."/>
            <person name="Tettelin H."/>
            <person name="Glass J.I."/>
            <person name="Rusch D."/>
            <person name="Podicherti R."/>
            <person name="Tsui H.-C.T."/>
            <person name="Winkler M.E."/>
        </authorList>
    </citation>
    <scope>NUCLEOTIDE SEQUENCE</scope>
    <source>
        <strain evidence="6">ZC4RG45</strain>
    </source>
</reference>
<dbReference type="InterPro" id="IPR027417">
    <property type="entry name" value="P-loop_NTPase"/>
</dbReference>
<feature type="domain" description="ABC transporter" evidence="4">
    <location>
        <begin position="3"/>
        <end position="236"/>
    </location>
</feature>
<dbReference type="InterPro" id="IPR003439">
    <property type="entry name" value="ABC_transporter-like_ATP-bd"/>
</dbReference>
<dbReference type="STRING" id="1111738.GCA_000427905_03016"/>
<dbReference type="PROSITE" id="PS00211">
    <property type="entry name" value="ABC_TRANSPORTER_1"/>
    <property type="match status" value="1"/>
</dbReference>
<dbReference type="PROSITE" id="PS50893">
    <property type="entry name" value="ABC_TRANSPORTER_2"/>
    <property type="match status" value="1"/>
</dbReference>
<dbReference type="Pfam" id="PF00005">
    <property type="entry name" value="ABC_tran"/>
    <property type="match status" value="1"/>
</dbReference>
<dbReference type="SMART" id="SM00382">
    <property type="entry name" value="AAA"/>
    <property type="match status" value="1"/>
</dbReference>
<dbReference type="PANTHER" id="PTHR45772">
    <property type="entry name" value="CONSERVED COMPONENT OF ABC TRANSPORTER FOR NATURAL AMINO ACIDS-RELATED"/>
    <property type="match status" value="1"/>
</dbReference>
<dbReference type="InterPro" id="IPR017871">
    <property type="entry name" value="ABC_transporter-like_CS"/>
</dbReference>
<reference evidence="5" key="1">
    <citation type="submission" date="2018-05" db="EMBL/GenBank/DDBJ databases">
        <authorList>
            <person name="Moura L."/>
            <person name="Setubal J.C."/>
        </authorList>
    </citation>
    <scope>NUCLEOTIDE SEQUENCE</scope>
    <source>
        <strain evidence="5">ZC4RG45</strain>
    </source>
</reference>
<dbReference type="AlphaFoldDB" id="A0A2W4J145"/>
<dbReference type="Proteomes" id="UP000249324">
    <property type="component" value="Unassembled WGS sequence"/>
</dbReference>
<organism evidence="6">
    <name type="scientific">Thermocrispum agreste</name>
    <dbReference type="NCBI Taxonomy" id="37925"/>
    <lineage>
        <taxon>Bacteria</taxon>
        <taxon>Bacillati</taxon>
        <taxon>Actinomycetota</taxon>
        <taxon>Actinomycetes</taxon>
        <taxon>Pseudonocardiales</taxon>
        <taxon>Pseudonocardiaceae</taxon>
        <taxon>Thermocrispum</taxon>
    </lineage>
</organism>
<reference evidence="5" key="4">
    <citation type="submission" date="2023-08" db="EMBL/GenBank/DDBJ databases">
        <authorList>
            <person name="Guima S.E.S."/>
            <person name="Martins L.F."/>
            <person name="Silva A.M."/>
            <person name="Setubal J.C."/>
        </authorList>
    </citation>
    <scope>NUCLEOTIDE SEQUENCE</scope>
    <source>
        <strain evidence="5">ZC4RG45</strain>
    </source>
</reference>
<evidence type="ECO:0000256" key="2">
    <source>
        <dbReference type="ARBA" id="ARBA00022741"/>
    </source>
</evidence>
<name>A0A2W4J145_9PSEU</name>
<proteinExistence type="predicted"/>
<dbReference type="InterPro" id="IPR051120">
    <property type="entry name" value="ABC_AA/LPS_Transport"/>
</dbReference>
<sequence>MSLQIDTVRAAFGGLVALDDVSLTAEPGAVTALIGPNGAGKTTLFNAISGLITPDRGSIRLGDVELVGKPARHIAKLGVIRSFQELRLFGGVSVYDQTLFAAERRVATRSRKVRGKVDRILARLGLSDVRRDLAVNLSYGQQKAVSIARMLAMEGRVWLLDEQAAGLAPREYDLFCEVVDEARRRGLVIVLIEHNLQLVRELADKVVFLDRGRALATGTVQEVFGNDVVRALYFGRRD</sequence>
<keyword evidence="1" id="KW-0813">Transport</keyword>
<evidence type="ECO:0000313" key="6">
    <source>
        <dbReference type="EMBL" id="PZM92792.1"/>
    </source>
</evidence>
<evidence type="ECO:0000256" key="3">
    <source>
        <dbReference type="ARBA" id="ARBA00022840"/>
    </source>
</evidence>